<dbReference type="Proteomes" id="UP000823775">
    <property type="component" value="Unassembled WGS sequence"/>
</dbReference>
<keyword evidence="2" id="KW-1185">Reference proteome</keyword>
<dbReference type="PANTHER" id="PTHR32018">
    <property type="entry name" value="RHAMNOGALACTURONATE LYASE FAMILY PROTEIN"/>
    <property type="match status" value="1"/>
</dbReference>
<dbReference type="PANTHER" id="PTHR32018:SF54">
    <property type="entry name" value="RHAMNOGALACTURONATE LYASE B ISOFORM X1-RELATED"/>
    <property type="match status" value="1"/>
</dbReference>
<dbReference type="InterPro" id="IPR010325">
    <property type="entry name" value="Rhamnogal_lyase"/>
</dbReference>
<protein>
    <submittedName>
        <fullName evidence="1">Uncharacterized protein</fullName>
    </submittedName>
</protein>
<reference evidence="1 2" key="1">
    <citation type="journal article" date="2021" name="BMC Genomics">
        <title>Datura genome reveals duplications of psychoactive alkaloid biosynthetic genes and high mutation rate following tissue culture.</title>
        <authorList>
            <person name="Rajewski A."/>
            <person name="Carter-House D."/>
            <person name="Stajich J."/>
            <person name="Litt A."/>
        </authorList>
    </citation>
    <scope>NUCLEOTIDE SEQUENCE [LARGE SCALE GENOMIC DNA]</scope>
    <source>
        <strain evidence="1">AR-01</strain>
    </source>
</reference>
<dbReference type="Pfam" id="PF06045">
    <property type="entry name" value="Rhamnogal_lyase"/>
    <property type="match status" value="1"/>
</dbReference>
<name>A0ABS8SFK1_DATST</name>
<sequence length="89" mass="10400">MVMADNRQRFTPLPDDRMLARYQRLAYAKDVFLNNPVELELRGEMYLSSHYAGDDQTPNFTQGEAWKKVFGPVFIYVNPVMQREDLVAL</sequence>
<gene>
    <name evidence="1" type="ORF">HAX54_035749</name>
</gene>
<organism evidence="1 2">
    <name type="scientific">Datura stramonium</name>
    <name type="common">Jimsonweed</name>
    <name type="synonym">Common thornapple</name>
    <dbReference type="NCBI Taxonomy" id="4076"/>
    <lineage>
        <taxon>Eukaryota</taxon>
        <taxon>Viridiplantae</taxon>
        <taxon>Streptophyta</taxon>
        <taxon>Embryophyta</taxon>
        <taxon>Tracheophyta</taxon>
        <taxon>Spermatophyta</taxon>
        <taxon>Magnoliopsida</taxon>
        <taxon>eudicotyledons</taxon>
        <taxon>Gunneridae</taxon>
        <taxon>Pentapetalae</taxon>
        <taxon>asterids</taxon>
        <taxon>lamiids</taxon>
        <taxon>Solanales</taxon>
        <taxon>Solanaceae</taxon>
        <taxon>Solanoideae</taxon>
        <taxon>Datureae</taxon>
        <taxon>Datura</taxon>
    </lineage>
</organism>
<comment type="caution">
    <text evidence="1">The sequence shown here is derived from an EMBL/GenBank/DDBJ whole genome shotgun (WGS) entry which is preliminary data.</text>
</comment>
<accession>A0ABS8SFK1</accession>
<proteinExistence type="predicted"/>
<dbReference type="InterPro" id="IPR051850">
    <property type="entry name" value="Polysacch_Lyase_4"/>
</dbReference>
<dbReference type="EMBL" id="JACEIK010000469">
    <property type="protein sequence ID" value="MCD7457676.1"/>
    <property type="molecule type" value="Genomic_DNA"/>
</dbReference>
<evidence type="ECO:0000313" key="1">
    <source>
        <dbReference type="EMBL" id="MCD7457676.1"/>
    </source>
</evidence>
<evidence type="ECO:0000313" key="2">
    <source>
        <dbReference type="Proteomes" id="UP000823775"/>
    </source>
</evidence>